<keyword evidence="7" id="KW-1185">Reference proteome</keyword>
<proteinExistence type="predicted"/>
<dbReference type="Gene3D" id="1.25.10.10">
    <property type="entry name" value="Leucine-rich Repeat Variant"/>
    <property type="match status" value="1"/>
</dbReference>
<accession>A0ABP0H037</accession>
<reference evidence="6 7" key="1">
    <citation type="submission" date="2024-02" db="EMBL/GenBank/DDBJ databases">
        <authorList>
            <person name="Daric V."/>
            <person name="Darras S."/>
        </authorList>
    </citation>
    <scope>NUCLEOTIDE SEQUENCE [LARGE SCALE GENOMIC DNA]</scope>
</reference>
<dbReference type="InterPro" id="IPR002553">
    <property type="entry name" value="Clathrin/coatomer_adapt-like_N"/>
</dbReference>
<dbReference type="InterPro" id="IPR011989">
    <property type="entry name" value="ARM-like"/>
</dbReference>
<evidence type="ECO:0000256" key="3">
    <source>
        <dbReference type="ARBA" id="ARBA00022927"/>
    </source>
</evidence>
<keyword evidence="3" id="KW-0653">Protein transport</keyword>
<comment type="subcellular location">
    <subcellularLocation>
        <location evidence="1">Endomembrane system</location>
    </subcellularLocation>
</comment>
<evidence type="ECO:0000256" key="2">
    <source>
        <dbReference type="ARBA" id="ARBA00022448"/>
    </source>
</evidence>
<comment type="caution">
    <text evidence="6">The sequence shown here is derived from an EMBL/GenBank/DDBJ whole genome shotgun (WGS) entry which is preliminary data.</text>
</comment>
<evidence type="ECO:0000256" key="4">
    <source>
        <dbReference type="ARBA" id="ARBA00023136"/>
    </source>
</evidence>
<organism evidence="6 7">
    <name type="scientific">Clavelina lepadiformis</name>
    <name type="common">Light-bulb sea squirt</name>
    <name type="synonym">Ascidia lepadiformis</name>
    <dbReference type="NCBI Taxonomy" id="159417"/>
    <lineage>
        <taxon>Eukaryota</taxon>
        <taxon>Metazoa</taxon>
        <taxon>Chordata</taxon>
        <taxon>Tunicata</taxon>
        <taxon>Ascidiacea</taxon>
        <taxon>Aplousobranchia</taxon>
        <taxon>Clavelinidae</taxon>
        <taxon>Clavelina</taxon>
    </lineage>
</organism>
<evidence type="ECO:0000313" key="6">
    <source>
        <dbReference type="EMBL" id="CAK8696394.1"/>
    </source>
</evidence>
<dbReference type="Proteomes" id="UP001642483">
    <property type="component" value="Unassembled WGS sequence"/>
</dbReference>
<keyword evidence="2" id="KW-0813">Transport</keyword>
<dbReference type="Pfam" id="PF01602">
    <property type="entry name" value="Adaptin_N"/>
    <property type="match status" value="1"/>
</dbReference>
<evidence type="ECO:0000256" key="1">
    <source>
        <dbReference type="ARBA" id="ARBA00004308"/>
    </source>
</evidence>
<evidence type="ECO:0000313" key="7">
    <source>
        <dbReference type="Proteomes" id="UP001642483"/>
    </source>
</evidence>
<evidence type="ECO:0000259" key="5">
    <source>
        <dbReference type="Pfam" id="PF01602"/>
    </source>
</evidence>
<dbReference type="InterPro" id="IPR050840">
    <property type="entry name" value="Adaptor_Complx_Large_Subunit"/>
</dbReference>
<dbReference type="PANTHER" id="PTHR22780">
    <property type="entry name" value="ADAPTIN, ALPHA/GAMMA/EPSILON"/>
    <property type="match status" value="1"/>
</dbReference>
<sequence length="251" mass="28785">MPVPNRLRDLIRNIRSCKTAADERSIIQKECADIRNGFREEDSQFRCRNVAKVLYIYMLGYPSHFGQLEALKLIVSSKFTDKRIGYLGAMLLLDEHREVHLLMTNSLKNDMENSSQYVQSLALCTLGNVCSTEMARDLAPDVEKLMKNANAYVKKKAILCACRIVRKVPEMMENFIPLTKPLLADKNHGVMLATVSLITEMCRKNPSMCTSFKKVFPNPNWEVWKFLSRNCACKDANFSMHRSFSTLFIIN</sequence>
<feature type="domain" description="Clathrin/coatomer adaptor adaptin-like N-terminal" evidence="5">
    <location>
        <begin position="23"/>
        <end position="209"/>
    </location>
</feature>
<gene>
    <name evidence="6" type="ORF">CVLEPA_LOCUS29551</name>
</gene>
<dbReference type="InterPro" id="IPR016024">
    <property type="entry name" value="ARM-type_fold"/>
</dbReference>
<protein>
    <recommendedName>
        <fullName evidence="5">Clathrin/coatomer adaptor adaptin-like N-terminal domain-containing protein</fullName>
    </recommendedName>
</protein>
<dbReference type="SUPFAM" id="SSF48371">
    <property type="entry name" value="ARM repeat"/>
    <property type="match status" value="1"/>
</dbReference>
<name>A0ABP0H037_CLALP</name>
<dbReference type="EMBL" id="CAWYQH010000152">
    <property type="protein sequence ID" value="CAK8696394.1"/>
    <property type="molecule type" value="Genomic_DNA"/>
</dbReference>
<keyword evidence="4" id="KW-0472">Membrane</keyword>